<dbReference type="Pfam" id="PF25045">
    <property type="entry name" value="vWA_Ro60"/>
    <property type="match status" value="1"/>
</dbReference>
<evidence type="ECO:0000313" key="2">
    <source>
        <dbReference type="EMBL" id="CAG9823714.1"/>
    </source>
</evidence>
<dbReference type="GO" id="GO:0003723">
    <property type="term" value="F:RNA binding"/>
    <property type="evidence" value="ECO:0007669"/>
    <property type="project" value="UniProtKB-KW"/>
</dbReference>
<evidence type="ECO:0000313" key="3">
    <source>
        <dbReference type="Proteomes" id="UP001153737"/>
    </source>
</evidence>
<dbReference type="OrthoDB" id="6098064at2759"/>
<dbReference type="GO" id="GO:0046872">
    <property type="term" value="F:metal ion binding"/>
    <property type="evidence" value="ECO:0007669"/>
    <property type="project" value="UniProtKB-KW"/>
</dbReference>
<name>A0A9N9X4U2_PHACE</name>
<dbReference type="GO" id="GO:0005737">
    <property type="term" value="C:cytoplasm"/>
    <property type="evidence" value="ECO:0007669"/>
    <property type="project" value="UniProtKB-SubCell"/>
</dbReference>
<dbReference type="InterPro" id="IPR037214">
    <property type="entry name" value="TROVE_dom_sf"/>
</dbReference>
<feature type="domain" description="RNA-binding protein RO60 vWA" evidence="1">
    <location>
        <begin position="365"/>
        <end position="539"/>
    </location>
</feature>
<reference evidence="2" key="2">
    <citation type="submission" date="2022-10" db="EMBL/GenBank/DDBJ databases">
        <authorList>
            <consortium name="ENA_rothamsted_submissions"/>
            <consortium name="culmorum"/>
            <person name="King R."/>
        </authorList>
    </citation>
    <scope>NUCLEOTIDE SEQUENCE</scope>
</reference>
<dbReference type="EMBL" id="OU896713">
    <property type="protein sequence ID" value="CAG9823714.1"/>
    <property type="molecule type" value="Genomic_DNA"/>
</dbReference>
<dbReference type="Proteomes" id="UP001153737">
    <property type="component" value="Chromosome 7"/>
</dbReference>
<dbReference type="GO" id="GO:1990904">
    <property type="term" value="C:ribonucleoprotein complex"/>
    <property type="evidence" value="ECO:0007669"/>
    <property type="project" value="UniProtKB-KW"/>
</dbReference>
<proteinExistence type="predicted"/>
<gene>
    <name evidence="2" type="ORF">PHAECO_LOCUS11025</name>
</gene>
<dbReference type="SUPFAM" id="SSF140864">
    <property type="entry name" value="TROVE domain-like"/>
    <property type="match status" value="1"/>
</dbReference>
<evidence type="ECO:0000259" key="1">
    <source>
        <dbReference type="Pfam" id="PF25045"/>
    </source>
</evidence>
<dbReference type="Gene3D" id="3.40.50.410">
    <property type="entry name" value="von Willebrand factor, type A domain"/>
    <property type="match status" value="1"/>
</dbReference>
<sequence length="545" mass="62553">MAAIKMENEDKLKRLIYLCNIEPKYYCGGPDKYVKVSKSKWDLLIEMLRDNHEELLKIILAASEDKLVPYRSYILKILAYAIKMETATKEIKPQICSTALNICKSDKEFFDFIKYATSFNRSKISKTVRKTVQNFYKNKTAFELAQSYANSRSFHGWSHKDLIKLAHIKAENPVKNMVINYILFQKLNEKSNDEETAIIDVMQKAETLRKTRDHKVAVPIIKELKATIEHVEPSLRKSAEVWNSVLPNMSLSEILQVLPKLYKLGFLKKDAPTQTIVNESLTNVAKVKDSGIHPIEVFIHMKNFEKGGKPLDPKLLQHLTVEKKLTDDELQKVKTRNEAKCPIVLNNLQKCMNISCSNVQGIGKRYFVTIDTTDKMDTPCLSNKNITGVEAAAAFAWYLLKVEKDVTVAVFKEKEISVVQLDKKGHLYEHVQKLRENKNKYLLLSAPIEWATSHKKHVDIFMNFVHHKEYYTTIPKDVREKMTKPADALQKYKKKVNLQNTRLINFCLSSPHIEAADGSANILDIAGLDCAVPRVVESFCHNRFC</sequence>
<dbReference type="InterPro" id="IPR036465">
    <property type="entry name" value="vWFA_dom_sf"/>
</dbReference>
<dbReference type="PANTHER" id="PTHR14202:SF0">
    <property type="entry name" value="RNA-BINDING PROTEIN RO60"/>
    <property type="match status" value="1"/>
</dbReference>
<dbReference type="PANTHER" id="PTHR14202">
    <property type="entry name" value="60 KDA RIBONUCLEOPROTEIN SSA/RO"/>
    <property type="match status" value="1"/>
</dbReference>
<dbReference type="InterPro" id="IPR040322">
    <property type="entry name" value="TROVE2"/>
</dbReference>
<organism evidence="2 3">
    <name type="scientific">Phaedon cochleariae</name>
    <name type="common">Mustard beetle</name>
    <dbReference type="NCBI Taxonomy" id="80249"/>
    <lineage>
        <taxon>Eukaryota</taxon>
        <taxon>Metazoa</taxon>
        <taxon>Ecdysozoa</taxon>
        <taxon>Arthropoda</taxon>
        <taxon>Hexapoda</taxon>
        <taxon>Insecta</taxon>
        <taxon>Pterygota</taxon>
        <taxon>Neoptera</taxon>
        <taxon>Endopterygota</taxon>
        <taxon>Coleoptera</taxon>
        <taxon>Polyphaga</taxon>
        <taxon>Cucujiformia</taxon>
        <taxon>Chrysomeloidea</taxon>
        <taxon>Chrysomelidae</taxon>
        <taxon>Chrysomelinae</taxon>
        <taxon>Chrysomelini</taxon>
        <taxon>Phaedon</taxon>
    </lineage>
</organism>
<keyword evidence="3" id="KW-1185">Reference proteome</keyword>
<reference evidence="2" key="1">
    <citation type="submission" date="2022-01" db="EMBL/GenBank/DDBJ databases">
        <authorList>
            <person name="King R."/>
        </authorList>
    </citation>
    <scope>NUCLEOTIDE SEQUENCE</scope>
</reference>
<protein>
    <recommendedName>
        <fullName evidence="1">RNA-binding protein RO60 vWA domain-containing protein</fullName>
    </recommendedName>
</protein>
<dbReference type="AlphaFoldDB" id="A0A9N9X4U2"/>
<dbReference type="SUPFAM" id="SSF53300">
    <property type="entry name" value="vWA-like"/>
    <property type="match status" value="1"/>
</dbReference>
<accession>A0A9N9X4U2</accession>
<dbReference type="InterPro" id="IPR056800">
    <property type="entry name" value="vWA_Ro60"/>
</dbReference>